<keyword evidence="3" id="KW-0808">Transferase</keyword>
<comment type="caution">
    <text evidence="3">The sequence shown here is derived from an EMBL/GenBank/DDBJ whole genome shotgun (WGS) entry which is preliminary data.</text>
</comment>
<dbReference type="PANTHER" id="PTHR43156:SF2">
    <property type="entry name" value="STAGE II SPORULATION PROTEIN E"/>
    <property type="match status" value="1"/>
</dbReference>
<organism evidence="3 4">
    <name type="scientific">Peptoniphilus porci</name>
    <dbReference type="NCBI Taxonomy" id="2652280"/>
    <lineage>
        <taxon>Bacteria</taxon>
        <taxon>Bacillati</taxon>
        <taxon>Bacillota</taxon>
        <taxon>Tissierellia</taxon>
        <taxon>Tissierellales</taxon>
        <taxon>Peptoniphilaceae</taxon>
        <taxon>Peptoniphilus</taxon>
    </lineage>
</organism>
<dbReference type="EMBL" id="MJIH01000001">
    <property type="protein sequence ID" value="OLR64899.1"/>
    <property type="molecule type" value="Genomic_DNA"/>
</dbReference>
<dbReference type="InterPro" id="IPR036457">
    <property type="entry name" value="PPM-type-like_dom_sf"/>
</dbReference>
<dbReference type="Pfam" id="PF07228">
    <property type="entry name" value="SpoIIE"/>
    <property type="match status" value="1"/>
</dbReference>
<dbReference type="InterPro" id="IPR000014">
    <property type="entry name" value="PAS"/>
</dbReference>
<keyword evidence="1" id="KW-0378">Hydrolase</keyword>
<dbReference type="STRING" id="1465756.BIV18_04890"/>
<dbReference type="AlphaFoldDB" id="A0A1U7LZR0"/>
<dbReference type="SUPFAM" id="SSF81606">
    <property type="entry name" value="PP2C-like"/>
    <property type="match status" value="1"/>
</dbReference>
<name>A0A1U7LZR0_9FIRM</name>
<evidence type="ECO:0000313" key="3">
    <source>
        <dbReference type="EMBL" id="OLR64899.1"/>
    </source>
</evidence>
<dbReference type="PROSITE" id="PS50112">
    <property type="entry name" value="PAS"/>
    <property type="match status" value="1"/>
</dbReference>
<gene>
    <name evidence="3" type="ORF">BIV18_04890</name>
</gene>
<evidence type="ECO:0000259" key="2">
    <source>
        <dbReference type="PROSITE" id="PS50112"/>
    </source>
</evidence>
<keyword evidence="3" id="KW-0418">Kinase</keyword>
<dbReference type="InterPro" id="IPR035965">
    <property type="entry name" value="PAS-like_dom_sf"/>
</dbReference>
<feature type="domain" description="PAS" evidence="2">
    <location>
        <begin position="17"/>
        <end position="52"/>
    </location>
</feature>
<dbReference type="SMART" id="SM00331">
    <property type="entry name" value="PP2C_SIG"/>
    <property type="match status" value="1"/>
</dbReference>
<sequence>MENYLAEEINDDKIDFQVLNAIADLVRVLDYNEKVVFVNKAMEDLLGYDSDKKVCILGEDLFDPEITRRALLSGEVIQREENIGNMIFSVKCSPITNKKGEIKGVVEVFRNVTMARKLQREIIEKNRFMTSETVAASLIQQKVLPEKGFIKNLKVNYIYKPSTILSGDMFDVFEIDDENIAVYIADSVGHGFASSMVTMFIKSVIRTLDKLTLLSPKKTLTELCTRFTSLRLEIENYFTCFYGVYNIKKKKIIFSNAGHLPLPIMVRDREYMNLESRGYPISRFFAKPDYEEKEIKLYSGDYILFMTDGVVEARNSKKESFGYDRIYNIILENNKDVLEILNSKLEEFNDGEQTDDISMLLINIW</sequence>
<dbReference type="InterPro" id="IPR052016">
    <property type="entry name" value="Bact_Sigma-Reg"/>
</dbReference>
<reference evidence="3 4" key="1">
    <citation type="journal article" date="2016" name="Appl. Environ. Microbiol.">
        <title>Function and Phylogeny of Bacterial Butyryl Coenzyme A:Acetate Transferases and Their Diversity in the Proximal Colon of Swine.</title>
        <authorList>
            <person name="Trachsel J."/>
            <person name="Bayles D.O."/>
            <person name="Looft T."/>
            <person name="Levine U.Y."/>
            <person name="Allen H.K."/>
        </authorList>
    </citation>
    <scope>NUCLEOTIDE SEQUENCE [LARGE SCALE GENOMIC DNA]</scope>
    <source>
        <strain evidence="3 4">35-6-1</strain>
    </source>
</reference>
<dbReference type="InterPro" id="IPR001932">
    <property type="entry name" value="PPM-type_phosphatase-like_dom"/>
</dbReference>
<dbReference type="Gene3D" id="3.60.40.10">
    <property type="entry name" value="PPM-type phosphatase domain"/>
    <property type="match status" value="1"/>
</dbReference>
<dbReference type="Pfam" id="PF13188">
    <property type="entry name" value="PAS_8"/>
    <property type="match status" value="1"/>
</dbReference>
<accession>A0A1U7LZR0</accession>
<evidence type="ECO:0000313" key="4">
    <source>
        <dbReference type="Proteomes" id="UP000187166"/>
    </source>
</evidence>
<dbReference type="GO" id="GO:0016791">
    <property type="term" value="F:phosphatase activity"/>
    <property type="evidence" value="ECO:0007669"/>
    <property type="project" value="TreeGrafter"/>
</dbReference>
<evidence type="ECO:0000256" key="1">
    <source>
        <dbReference type="ARBA" id="ARBA00022801"/>
    </source>
</evidence>
<dbReference type="SUPFAM" id="SSF55785">
    <property type="entry name" value="PYP-like sensor domain (PAS domain)"/>
    <property type="match status" value="1"/>
</dbReference>
<protein>
    <submittedName>
        <fullName evidence="3">Histidine kinase</fullName>
    </submittedName>
</protein>
<dbReference type="PANTHER" id="PTHR43156">
    <property type="entry name" value="STAGE II SPORULATION PROTEIN E-RELATED"/>
    <property type="match status" value="1"/>
</dbReference>
<keyword evidence="4" id="KW-1185">Reference proteome</keyword>
<dbReference type="Proteomes" id="UP000187166">
    <property type="component" value="Unassembled WGS sequence"/>
</dbReference>
<proteinExistence type="predicted"/>
<dbReference type="GO" id="GO:0016301">
    <property type="term" value="F:kinase activity"/>
    <property type="evidence" value="ECO:0007669"/>
    <property type="project" value="UniProtKB-KW"/>
</dbReference>
<dbReference type="Gene3D" id="3.30.450.20">
    <property type="entry name" value="PAS domain"/>
    <property type="match status" value="1"/>
</dbReference>